<evidence type="ECO:0008006" key="3">
    <source>
        <dbReference type="Google" id="ProtNLM"/>
    </source>
</evidence>
<organism evidence="1 2">
    <name type="scientific">Metamycoplasma neophronis</name>
    <dbReference type="NCBI Taxonomy" id="872983"/>
    <lineage>
        <taxon>Bacteria</taxon>
        <taxon>Bacillati</taxon>
        <taxon>Mycoplasmatota</taxon>
        <taxon>Mycoplasmoidales</taxon>
        <taxon>Metamycoplasmataceae</taxon>
        <taxon>Metamycoplasma</taxon>
    </lineage>
</organism>
<gene>
    <name evidence="1" type="ORF">FJR74_01455</name>
</gene>
<protein>
    <recommendedName>
        <fullName evidence="3">Transcriptional regulator</fullName>
    </recommendedName>
</protein>
<accession>A0ABY2Z017</accession>
<evidence type="ECO:0000313" key="2">
    <source>
        <dbReference type="Proteomes" id="UP000316851"/>
    </source>
</evidence>
<dbReference type="Proteomes" id="UP000316851">
    <property type="component" value="Unassembled WGS sequence"/>
</dbReference>
<name>A0ABY2Z017_9BACT</name>
<proteinExistence type="predicted"/>
<keyword evidence="2" id="KW-1185">Reference proteome</keyword>
<comment type="caution">
    <text evidence="1">The sequence shown here is derived from an EMBL/GenBank/DDBJ whole genome shotgun (WGS) entry which is preliminary data.</text>
</comment>
<dbReference type="RefSeq" id="WP_140914779.1">
    <property type="nucleotide sequence ID" value="NZ_VHHP01000003.1"/>
</dbReference>
<reference evidence="1" key="1">
    <citation type="submission" date="2019-06" db="EMBL/GenBank/DDBJ databases">
        <title>Mycoplasma neophronis type strain whole genome sequence.</title>
        <authorList>
            <person name="Spergser J."/>
        </authorList>
    </citation>
    <scope>NUCLEOTIDE SEQUENCE [LARGE SCALE GENOMIC DNA]</scope>
    <source>
        <strain evidence="1">DSM 24097</strain>
    </source>
</reference>
<evidence type="ECO:0000313" key="1">
    <source>
        <dbReference type="EMBL" id="TPR54090.1"/>
    </source>
</evidence>
<dbReference type="EMBL" id="VHHP01000003">
    <property type="protein sequence ID" value="TPR54090.1"/>
    <property type="molecule type" value="Genomic_DNA"/>
</dbReference>
<sequence>MIRMHQIYGATVKYHEYLQQTKNAEEIDINELKCLVNKEKLMFLKSIYKEIYTNLFNLFERSLTEEYREIYVAIFKTDKGFNIDPSQFFVSKSTFYRKVKLLLKAFQWLIC</sequence>